<feature type="region of interest" description="Disordered" evidence="1">
    <location>
        <begin position="30"/>
        <end position="55"/>
    </location>
</feature>
<accession>A0A4Y2JLI3</accession>
<sequence length="81" mass="8831">MGAEGPHADYKTARMALSLKGFSVGLCKTPHSKGQNRTHSWPGMGEIGSQGLEHRSCPSDIHLSLAKKSALSERHFRSNEE</sequence>
<reference evidence="2 3" key="1">
    <citation type="journal article" date="2019" name="Sci. Rep.">
        <title>Orb-weaving spider Araneus ventricosus genome elucidates the spidroin gene catalogue.</title>
        <authorList>
            <person name="Kono N."/>
            <person name="Nakamura H."/>
            <person name="Ohtoshi R."/>
            <person name="Moran D.A.P."/>
            <person name="Shinohara A."/>
            <person name="Yoshida Y."/>
            <person name="Fujiwara M."/>
            <person name="Mori M."/>
            <person name="Tomita M."/>
            <person name="Arakawa K."/>
        </authorList>
    </citation>
    <scope>NUCLEOTIDE SEQUENCE [LARGE SCALE GENOMIC DNA]</scope>
</reference>
<evidence type="ECO:0000313" key="3">
    <source>
        <dbReference type="Proteomes" id="UP000499080"/>
    </source>
</evidence>
<dbReference type="AlphaFoldDB" id="A0A4Y2JLI3"/>
<protein>
    <submittedName>
        <fullName evidence="2">Uncharacterized protein</fullName>
    </submittedName>
</protein>
<keyword evidence="3" id="KW-1185">Reference proteome</keyword>
<evidence type="ECO:0000313" key="2">
    <source>
        <dbReference type="EMBL" id="GBM90685.1"/>
    </source>
</evidence>
<dbReference type="Proteomes" id="UP000499080">
    <property type="component" value="Unassembled WGS sequence"/>
</dbReference>
<name>A0A4Y2JLI3_ARAVE</name>
<dbReference type="EMBL" id="BGPR01003643">
    <property type="protein sequence ID" value="GBM90685.1"/>
    <property type="molecule type" value="Genomic_DNA"/>
</dbReference>
<gene>
    <name evidence="2" type="ORF">AVEN_217559_1</name>
</gene>
<proteinExistence type="predicted"/>
<comment type="caution">
    <text evidence="2">The sequence shown here is derived from an EMBL/GenBank/DDBJ whole genome shotgun (WGS) entry which is preliminary data.</text>
</comment>
<evidence type="ECO:0000256" key="1">
    <source>
        <dbReference type="SAM" id="MobiDB-lite"/>
    </source>
</evidence>
<organism evidence="2 3">
    <name type="scientific">Araneus ventricosus</name>
    <name type="common">Orbweaver spider</name>
    <name type="synonym">Epeira ventricosa</name>
    <dbReference type="NCBI Taxonomy" id="182803"/>
    <lineage>
        <taxon>Eukaryota</taxon>
        <taxon>Metazoa</taxon>
        <taxon>Ecdysozoa</taxon>
        <taxon>Arthropoda</taxon>
        <taxon>Chelicerata</taxon>
        <taxon>Arachnida</taxon>
        <taxon>Araneae</taxon>
        <taxon>Araneomorphae</taxon>
        <taxon>Entelegynae</taxon>
        <taxon>Araneoidea</taxon>
        <taxon>Araneidae</taxon>
        <taxon>Araneus</taxon>
    </lineage>
</organism>